<evidence type="ECO:0000313" key="2">
    <source>
        <dbReference type="EMBL" id="APA10123.1"/>
    </source>
</evidence>
<dbReference type="VEuPathDB" id="FungiDB:sscle_06g048930"/>
<feature type="region of interest" description="Disordered" evidence="1">
    <location>
        <begin position="16"/>
        <end position="37"/>
    </location>
</feature>
<dbReference type="KEGG" id="ssl:SS1G_07489"/>
<name>A0A1D9Q6C3_SCLS1</name>
<dbReference type="AlphaFoldDB" id="A0A1D9Q6C3"/>
<gene>
    <name evidence="2" type="ORF">sscle_06g048930</name>
</gene>
<reference evidence="3" key="1">
    <citation type="journal article" date="2017" name="Genome Biol. Evol.">
        <title>The complete genome sequence of the phytopathogenic fungus Sclerotinia sclerotiorum reveals insights into the genome architecture of broad host range pathogens.</title>
        <authorList>
            <person name="Derbyshire M."/>
            <person name="Denton-Giles M."/>
            <person name="Hegedus D."/>
            <person name="Seifbarghy S."/>
            <person name="Rollins J."/>
            <person name="van Kan J."/>
            <person name="Seidl M.F."/>
            <person name="Faino L."/>
            <person name="Mbengue M."/>
            <person name="Navaud O."/>
            <person name="Raffaele S."/>
            <person name="Hammond-Kosack K."/>
            <person name="Heard S."/>
            <person name="Oliver R."/>
        </authorList>
    </citation>
    <scope>NUCLEOTIDE SEQUENCE [LARGE SCALE GENOMIC DNA]</scope>
    <source>
        <strain evidence="3">ATCC 18683 / 1980 / Ss-1</strain>
    </source>
</reference>
<accession>A0A1D9Q6C3</accession>
<dbReference type="Proteomes" id="UP000177798">
    <property type="component" value="Chromosome 6"/>
</dbReference>
<sequence>MGCQEILRIVRCGDAGDLVMDPSDDDDVGDDAGDAGDDGRKWGGCLGEMDC</sequence>
<dbReference type="EMBL" id="CP017819">
    <property type="protein sequence ID" value="APA10123.1"/>
    <property type="molecule type" value="Genomic_DNA"/>
</dbReference>
<dbReference type="RefSeq" id="XP_001592042.1">
    <property type="nucleotide sequence ID" value="XM_001591992.1"/>
</dbReference>
<proteinExistence type="predicted"/>
<evidence type="ECO:0000256" key="1">
    <source>
        <dbReference type="SAM" id="MobiDB-lite"/>
    </source>
</evidence>
<evidence type="ECO:0000313" key="3">
    <source>
        <dbReference type="Proteomes" id="UP000177798"/>
    </source>
</evidence>
<protein>
    <submittedName>
        <fullName evidence="2">Uncharacterized protein</fullName>
    </submittedName>
</protein>
<organism evidence="2 3">
    <name type="scientific">Sclerotinia sclerotiorum (strain ATCC 18683 / 1980 / Ss-1)</name>
    <name type="common">White mold</name>
    <name type="synonym">Whetzelinia sclerotiorum</name>
    <dbReference type="NCBI Taxonomy" id="665079"/>
    <lineage>
        <taxon>Eukaryota</taxon>
        <taxon>Fungi</taxon>
        <taxon>Dikarya</taxon>
        <taxon>Ascomycota</taxon>
        <taxon>Pezizomycotina</taxon>
        <taxon>Leotiomycetes</taxon>
        <taxon>Helotiales</taxon>
        <taxon>Sclerotiniaceae</taxon>
        <taxon>Sclerotinia</taxon>
    </lineage>
</organism>
<feature type="compositionally biased region" description="Acidic residues" evidence="1">
    <location>
        <begin position="22"/>
        <end position="36"/>
    </location>
</feature>